<keyword evidence="3" id="KW-1185">Reference proteome</keyword>
<dbReference type="SUPFAM" id="SSF103473">
    <property type="entry name" value="MFS general substrate transporter"/>
    <property type="match status" value="1"/>
</dbReference>
<feature type="transmembrane region" description="Helical" evidence="1">
    <location>
        <begin position="30"/>
        <end position="50"/>
    </location>
</feature>
<dbReference type="PANTHER" id="PTHR11360">
    <property type="entry name" value="MONOCARBOXYLATE TRANSPORTER"/>
    <property type="match status" value="1"/>
</dbReference>
<dbReference type="InterPro" id="IPR050327">
    <property type="entry name" value="Proton-linked_MCT"/>
</dbReference>
<dbReference type="InterPro" id="IPR036259">
    <property type="entry name" value="MFS_trans_sf"/>
</dbReference>
<name>A0ABQ9J2X5_9CUCU</name>
<keyword evidence="1" id="KW-1133">Transmembrane helix</keyword>
<evidence type="ECO:0000256" key="1">
    <source>
        <dbReference type="SAM" id="Phobius"/>
    </source>
</evidence>
<organism evidence="2 3">
    <name type="scientific">Molorchus minor</name>
    <dbReference type="NCBI Taxonomy" id="1323400"/>
    <lineage>
        <taxon>Eukaryota</taxon>
        <taxon>Metazoa</taxon>
        <taxon>Ecdysozoa</taxon>
        <taxon>Arthropoda</taxon>
        <taxon>Hexapoda</taxon>
        <taxon>Insecta</taxon>
        <taxon>Pterygota</taxon>
        <taxon>Neoptera</taxon>
        <taxon>Endopterygota</taxon>
        <taxon>Coleoptera</taxon>
        <taxon>Polyphaga</taxon>
        <taxon>Cucujiformia</taxon>
        <taxon>Chrysomeloidea</taxon>
        <taxon>Cerambycidae</taxon>
        <taxon>Lamiinae</taxon>
        <taxon>Monochamini</taxon>
        <taxon>Molorchus</taxon>
    </lineage>
</organism>
<evidence type="ECO:0000313" key="3">
    <source>
        <dbReference type="Proteomes" id="UP001162164"/>
    </source>
</evidence>
<accession>A0ABQ9J2X5</accession>
<dbReference type="EMBL" id="JAPWTJ010001409">
    <property type="protein sequence ID" value="KAJ8971958.1"/>
    <property type="molecule type" value="Genomic_DNA"/>
</dbReference>
<proteinExistence type="predicted"/>
<feature type="transmembrane region" description="Helical" evidence="1">
    <location>
        <begin position="57"/>
        <end position="76"/>
    </location>
</feature>
<evidence type="ECO:0008006" key="4">
    <source>
        <dbReference type="Google" id="ProtNLM"/>
    </source>
</evidence>
<keyword evidence="1" id="KW-0812">Transmembrane</keyword>
<dbReference type="Pfam" id="PF07690">
    <property type="entry name" value="MFS_1"/>
    <property type="match status" value="1"/>
</dbReference>
<dbReference type="Gene3D" id="1.20.1250.20">
    <property type="entry name" value="MFS general substrate transporter like domains"/>
    <property type="match status" value="1"/>
</dbReference>
<dbReference type="Proteomes" id="UP001162164">
    <property type="component" value="Unassembled WGS sequence"/>
</dbReference>
<sequence>MVVDGIIFSFGTFLANIADDFNVNKAQVTLVGSLMSGFYLMVGPFVSAIANRYGFRLVAILGSFMGAAAFAISYFATSVTFLCISYGLLGGIGFGFIYVPSVITIGFYLKMASTCNWNRRLRIWIGTFLFAPLTEILITKLGWKSALLCQGALVLTCVLYGALYRPLKPVKVKELKDNEIVKELVMDPSKLPSAARMKMEEAEVVWKKARHSFHGSHSSICRMFGQEKLRRKEKQNLIDIDKLNPIIIPKRTKTVSESHETSDINRPLYRDDIFFGASLTRLPQYTSRTSVAYNMSVTRLPTKNDIRRRKETLVQIVP</sequence>
<comment type="caution">
    <text evidence="2">The sequence shown here is derived from an EMBL/GenBank/DDBJ whole genome shotgun (WGS) entry which is preliminary data.</text>
</comment>
<feature type="transmembrane region" description="Helical" evidence="1">
    <location>
        <begin position="145"/>
        <end position="163"/>
    </location>
</feature>
<reference evidence="2" key="1">
    <citation type="journal article" date="2023" name="Insect Mol. Biol.">
        <title>Genome sequencing provides insights into the evolution of gene families encoding plant cell wall-degrading enzymes in longhorned beetles.</title>
        <authorList>
            <person name="Shin N.R."/>
            <person name="Okamura Y."/>
            <person name="Kirsch R."/>
            <person name="Pauchet Y."/>
        </authorList>
    </citation>
    <scope>NUCLEOTIDE SEQUENCE</scope>
    <source>
        <strain evidence="2">MMC_N1</strain>
    </source>
</reference>
<keyword evidence="1" id="KW-0472">Membrane</keyword>
<dbReference type="InterPro" id="IPR011701">
    <property type="entry name" value="MFS"/>
</dbReference>
<dbReference type="PANTHER" id="PTHR11360:SF238">
    <property type="entry name" value="SD10469P"/>
    <property type="match status" value="1"/>
</dbReference>
<feature type="transmembrane region" description="Helical" evidence="1">
    <location>
        <begin position="88"/>
        <end position="109"/>
    </location>
</feature>
<feature type="transmembrane region" description="Helical" evidence="1">
    <location>
        <begin position="121"/>
        <end position="139"/>
    </location>
</feature>
<gene>
    <name evidence="2" type="ORF">NQ317_005999</name>
</gene>
<protein>
    <recommendedName>
        <fullName evidence="4">Major facilitator superfamily (MFS) profile domain-containing protein</fullName>
    </recommendedName>
</protein>
<evidence type="ECO:0000313" key="2">
    <source>
        <dbReference type="EMBL" id="KAJ8971958.1"/>
    </source>
</evidence>